<dbReference type="SUPFAM" id="SSF50044">
    <property type="entry name" value="SH3-domain"/>
    <property type="match status" value="1"/>
</dbReference>
<dbReference type="InterPro" id="IPR036028">
    <property type="entry name" value="SH3-like_dom_sf"/>
</dbReference>
<accession>A0A158R9T0</accession>
<feature type="region of interest" description="Disordered" evidence="1">
    <location>
        <begin position="1"/>
        <end position="20"/>
    </location>
</feature>
<feature type="compositionally biased region" description="Basic and acidic residues" evidence="1">
    <location>
        <begin position="8"/>
        <end position="19"/>
    </location>
</feature>
<gene>
    <name evidence="2" type="ORF">TASK_LOCUS7757</name>
</gene>
<dbReference type="Proteomes" id="UP000282613">
    <property type="component" value="Unassembled WGS sequence"/>
</dbReference>
<evidence type="ECO:0000313" key="3">
    <source>
        <dbReference type="Proteomes" id="UP000282613"/>
    </source>
</evidence>
<feature type="region of interest" description="Disordered" evidence="1">
    <location>
        <begin position="30"/>
        <end position="112"/>
    </location>
</feature>
<reference evidence="2 3" key="2">
    <citation type="submission" date="2018-11" db="EMBL/GenBank/DDBJ databases">
        <authorList>
            <consortium name="Pathogen Informatics"/>
        </authorList>
    </citation>
    <scope>NUCLEOTIDE SEQUENCE [LARGE SCALE GENOMIC DNA]</scope>
</reference>
<dbReference type="Gene3D" id="2.30.30.40">
    <property type="entry name" value="SH3 Domains"/>
    <property type="match status" value="1"/>
</dbReference>
<dbReference type="AlphaFoldDB" id="A0A158R9T0"/>
<dbReference type="WBParaSite" id="TASK_0000775601-mRNA-1">
    <property type="protein sequence ID" value="TASK_0000775601-mRNA-1"/>
    <property type="gene ID" value="TASK_0000775601"/>
</dbReference>
<reference evidence="4" key="1">
    <citation type="submission" date="2016-04" db="UniProtKB">
        <authorList>
            <consortium name="WormBaseParasite"/>
        </authorList>
    </citation>
    <scope>IDENTIFICATION</scope>
</reference>
<proteinExistence type="predicted"/>
<dbReference type="OrthoDB" id="446293at2759"/>
<evidence type="ECO:0000313" key="4">
    <source>
        <dbReference type="WBParaSite" id="TASK_0000775601-mRNA-1"/>
    </source>
</evidence>
<feature type="compositionally biased region" description="Polar residues" evidence="1">
    <location>
        <begin position="100"/>
        <end position="111"/>
    </location>
</feature>
<sequence length="233" mass="25416">MLEQLDVASKDIKDTEVLKRNYFASQNVYEKANDQKKEQPPGCQATSDGSTTGGATYSQPSRPAPKSAANGHEAQSMRQSTDLTHTNRDSRPNGAEASTRDQASNELTSHTPPFDVIATFAYTSEEQDELGFEVNDRITVLPWEDSEDELMTNSGLVSTLVWACIANIDAAAPPRIRSKKISSNAECRTDVDYTRIRDVVSRVVEEQKVPLPGGNSQGFCIAHISSHNNLAAA</sequence>
<evidence type="ECO:0000313" key="2">
    <source>
        <dbReference type="EMBL" id="VDK38964.1"/>
    </source>
</evidence>
<organism evidence="4">
    <name type="scientific">Taenia asiatica</name>
    <name type="common">Asian tapeworm</name>
    <dbReference type="NCBI Taxonomy" id="60517"/>
    <lineage>
        <taxon>Eukaryota</taxon>
        <taxon>Metazoa</taxon>
        <taxon>Spiralia</taxon>
        <taxon>Lophotrochozoa</taxon>
        <taxon>Platyhelminthes</taxon>
        <taxon>Cestoda</taxon>
        <taxon>Eucestoda</taxon>
        <taxon>Cyclophyllidea</taxon>
        <taxon>Taeniidae</taxon>
        <taxon>Taenia</taxon>
    </lineage>
</organism>
<dbReference type="STRING" id="60517.A0A158R9T0"/>
<feature type="compositionally biased region" description="Low complexity" evidence="1">
    <location>
        <begin position="45"/>
        <end position="56"/>
    </location>
</feature>
<protein>
    <submittedName>
        <fullName evidence="4">SH3 domain-containing protein</fullName>
    </submittedName>
</protein>
<keyword evidence="3" id="KW-1185">Reference proteome</keyword>
<name>A0A158R9T0_TAEAS</name>
<evidence type="ECO:0000256" key="1">
    <source>
        <dbReference type="SAM" id="MobiDB-lite"/>
    </source>
</evidence>
<dbReference type="EMBL" id="UYRS01018669">
    <property type="protein sequence ID" value="VDK38964.1"/>
    <property type="molecule type" value="Genomic_DNA"/>
</dbReference>